<gene>
    <name evidence="2" type="ORF">HMPREF9446_00148</name>
</gene>
<dbReference type="STRING" id="763034.HMPREF9446_00148"/>
<evidence type="ECO:0000256" key="1">
    <source>
        <dbReference type="SAM" id="Phobius"/>
    </source>
</evidence>
<proteinExistence type="predicted"/>
<dbReference type="Proteomes" id="UP000003416">
    <property type="component" value="Unassembled WGS sequence"/>
</dbReference>
<feature type="transmembrane region" description="Helical" evidence="1">
    <location>
        <begin position="22"/>
        <end position="39"/>
    </location>
</feature>
<dbReference type="EMBL" id="AFBN01000004">
    <property type="protein sequence ID" value="EGF59854.1"/>
    <property type="molecule type" value="Genomic_DNA"/>
</dbReference>
<keyword evidence="1" id="KW-1133">Transmembrane helix</keyword>
<protein>
    <submittedName>
        <fullName evidence="2">Uncharacterized protein</fullName>
    </submittedName>
</protein>
<evidence type="ECO:0000313" key="2">
    <source>
        <dbReference type="EMBL" id="EGF59854.1"/>
    </source>
</evidence>
<name>F3PN62_9BACE</name>
<sequence length="49" mass="5811">MPSPRLVGNLAHFIYPTLSTPAPHYIIISLFFIFFFAYLKQKYYFCVSF</sequence>
<comment type="caution">
    <text evidence="2">The sequence shown here is derived from an EMBL/GenBank/DDBJ whole genome shotgun (WGS) entry which is preliminary data.</text>
</comment>
<keyword evidence="1" id="KW-0812">Transmembrane</keyword>
<keyword evidence="1" id="KW-0472">Membrane</keyword>
<dbReference type="AlphaFoldDB" id="F3PN62"/>
<organism evidence="2 3">
    <name type="scientific">Bacteroides fluxus YIT 12057</name>
    <dbReference type="NCBI Taxonomy" id="763034"/>
    <lineage>
        <taxon>Bacteria</taxon>
        <taxon>Pseudomonadati</taxon>
        <taxon>Bacteroidota</taxon>
        <taxon>Bacteroidia</taxon>
        <taxon>Bacteroidales</taxon>
        <taxon>Bacteroidaceae</taxon>
        <taxon>Bacteroides</taxon>
    </lineage>
</organism>
<evidence type="ECO:0000313" key="3">
    <source>
        <dbReference type="Proteomes" id="UP000003416"/>
    </source>
</evidence>
<accession>F3PN62</accession>
<keyword evidence="3" id="KW-1185">Reference proteome</keyword>
<dbReference type="HOGENOM" id="CLU_3132262_0_0_10"/>
<reference evidence="2 3" key="1">
    <citation type="submission" date="2011-02" db="EMBL/GenBank/DDBJ databases">
        <authorList>
            <person name="Weinstock G."/>
            <person name="Sodergren E."/>
            <person name="Clifton S."/>
            <person name="Fulton L."/>
            <person name="Fulton B."/>
            <person name="Courtney L."/>
            <person name="Fronick C."/>
            <person name="Harrison M."/>
            <person name="Strong C."/>
            <person name="Farmer C."/>
            <person name="Delahaunty K."/>
            <person name="Markovic C."/>
            <person name="Hall O."/>
            <person name="Minx P."/>
            <person name="Tomlinson C."/>
            <person name="Mitreva M."/>
            <person name="Hou S."/>
            <person name="Chen J."/>
            <person name="Wollam A."/>
            <person name="Pepin K.H."/>
            <person name="Johnson M."/>
            <person name="Bhonagiri V."/>
            <person name="Zhang X."/>
            <person name="Suruliraj S."/>
            <person name="Warren W."/>
            <person name="Chinwalla A."/>
            <person name="Mardis E.R."/>
            <person name="Wilson R.K."/>
        </authorList>
    </citation>
    <scope>NUCLEOTIDE SEQUENCE [LARGE SCALE GENOMIC DNA]</scope>
    <source>
        <strain evidence="2 3">YIT 12057</strain>
    </source>
</reference>